<dbReference type="EMBL" id="BJMH01000006">
    <property type="protein sequence ID" value="GEB32032.1"/>
    <property type="molecule type" value="Genomic_DNA"/>
</dbReference>
<dbReference type="PANTHER" id="PTHR40841">
    <property type="entry name" value="SIDEROPHORE TRIACETYLFUSARININE C ESTERASE"/>
    <property type="match status" value="1"/>
</dbReference>
<accession>A0A4Y3PCA2</accession>
<evidence type="ECO:0000256" key="2">
    <source>
        <dbReference type="ARBA" id="ARBA00022801"/>
    </source>
</evidence>
<dbReference type="Proteomes" id="UP000316882">
    <property type="component" value="Unassembled WGS sequence"/>
</dbReference>
<proteinExistence type="inferred from homology"/>
<evidence type="ECO:0000256" key="1">
    <source>
        <dbReference type="ARBA" id="ARBA00005622"/>
    </source>
</evidence>
<dbReference type="RefSeq" id="WP_122966303.1">
    <property type="nucleotide sequence ID" value="NZ_BJMH01000006.1"/>
</dbReference>
<dbReference type="Pfam" id="PF00756">
    <property type="entry name" value="Esterase"/>
    <property type="match status" value="1"/>
</dbReference>
<dbReference type="AlphaFoldDB" id="A0A4Y3PCA2"/>
<protein>
    <submittedName>
        <fullName evidence="3">Ferri-bacillibactin esterase BesA</fullName>
    </submittedName>
</protein>
<dbReference type="Gene3D" id="3.40.50.1820">
    <property type="entry name" value="alpha/beta hydrolase"/>
    <property type="match status" value="1"/>
</dbReference>
<dbReference type="PANTHER" id="PTHR40841:SF2">
    <property type="entry name" value="SIDEROPHORE-DEGRADING ESTERASE (EUROFUNG)"/>
    <property type="match status" value="1"/>
</dbReference>
<dbReference type="GO" id="GO:0016788">
    <property type="term" value="F:hydrolase activity, acting on ester bonds"/>
    <property type="evidence" value="ECO:0007669"/>
    <property type="project" value="TreeGrafter"/>
</dbReference>
<organism evidence="3 4">
    <name type="scientific">Brevibacillus parabrevis</name>
    <dbReference type="NCBI Taxonomy" id="54914"/>
    <lineage>
        <taxon>Bacteria</taxon>
        <taxon>Bacillati</taxon>
        <taxon>Bacillota</taxon>
        <taxon>Bacilli</taxon>
        <taxon>Bacillales</taxon>
        <taxon>Paenibacillaceae</taxon>
        <taxon>Brevibacillus</taxon>
    </lineage>
</organism>
<dbReference type="InterPro" id="IPR029058">
    <property type="entry name" value="AB_hydrolase_fold"/>
</dbReference>
<keyword evidence="4" id="KW-1185">Reference proteome</keyword>
<evidence type="ECO:0000313" key="3">
    <source>
        <dbReference type="EMBL" id="GEB32032.1"/>
    </source>
</evidence>
<dbReference type="InterPro" id="IPR000801">
    <property type="entry name" value="Esterase-like"/>
</dbReference>
<dbReference type="InterPro" id="IPR052558">
    <property type="entry name" value="Siderophore_Hydrolase_D"/>
</dbReference>
<evidence type="ECO:0000313" key="4">
    <source>
        <dbReference type="Proteomes" id="UP000316882"/>
    </source>
</evidence>
<reference evidence="3 4" key="1">
    <citation type="submission" date="2019-06" db="EMBL/GenBank/DDBJ databases">
        <title>Whole genome shotgun sequence of Brevibacillus parabrevis NBRC 12334.</title>
        <authorList>
            <person name="Hosoyama A."/>
            <person name="Uohara A."/>
            <person name="Ohji S."/>
            <person name="Ichikawa N."/>
        </authorList>
    </citation>
    <scope>NUCLEOTIDE SEQUENCE [LARGE SCALE GENOMIC DNA]</scope>
    <source>
        <strain evidence="3 4">NBRC 12334</strain>
    </source>
</reference>
<keyword evidence="2" id="KW-0378">Hydrolase</keyword>
<sequence>MSELEWKTAGIPWTKQLTMTATGSGQAYRIYLAVPPGEAPEAGFPVMYVLDANSVIGTVVEAVRLQGRSRNGQGSPAVVVGLGYDEEIPFATARFTDYSLPMPIDELPPFSRGGEWPRQGGADDFLRFVLEEVRPVVESMVAINRERQAIFGHSLGGLFALHTLYTRPDAFFAYIAGSPSIDWYKRLILAEEQEFVSRLQRGGQPKQLFIGVGEEEETHPTRINEHARGVAERLGVFGDCGLNVSFEQFARENHISVLPVLISRAVRWFLQSV</sequence>
<name>A0A4Y3PCA2_BREPA</name>
<gene>
    <name evidence="3" type="primary">besA_1</name>
    <name evidence="3" type="ORF">BPA01_16120</name>
</gene>
<dbReference type="SUPFAM" id="SSF53474">
    <property type="entry name" value="alpha/beta-Hydrolases"/>
    <property type="match status" value="1"/>
</dbReference>
<comment type="similarity">
    <text evidence="1">Belongs to the esterase D family.</text>
</comment>
<comment type="caution">
    <text evidence="3">The sequence shown here is derived from an EMBL/GenBank/DDBJ whole genome shotgun (WGS) entry which is preliminary data.</text>
</comment>